<dbReference type="InterPro" id="IPR036108">
    <property type="entry name" value="4pyrrol_syn_uPrphyn_synt_sf"/>
</dbReference>
<evidence type="ECO:0000313" key="9">
    <source>
        <dbReference type="Proteomes" id="UP000003011"/>
    </source>
</evidence>
<dbReference type="GO" id="GO:0004851">
    <property type="term" value="F:uroporphyrin-III C-methyltransferase activity"/>
    <property type="evidence" value="ECO:0007669"/>
    <property type="project" value="UniProtKB-EC"/>
</dbReference>
<dbReference type="Gene3D" id="3.40.1010.10">
    <property type="entry name" value="Cobalt-precorrin-4 Transmethylase, Domain 1"/>
    <property type="match status" value="1"/>
</dbReference>
<proteinExistence type="predicted"/>
<evidence type="ECO:0000256" key="4">
    <source>
        <dbReference type="ARBA" id="ARBA00022691"/>
    </source>
</evidence>
<accession>G5GHP7</accession>
<evidence type="ECO:0000256" key="5">
    <source>
        <dbReference type="ARBA" id="ARBA00023244"/>
    </source>
</evidence>
<gene>
    <name evidence="8" type="ORF">HMPREF9333_01087</name>
</gene>
<dbReference type="InterPro" id="IPR003754">
    <property type="entry name" value="4pyrrol_synth_uPrphyn_synth"/>
</dbReference>
<dbReference type="EC" id="2.1.1.107" evidence="1"/>
<dbReference type="InterPro" id="IPR006366">
    <property type="entry name" value="CobA/CysG_C"/>
</dbReference>
<reference evidence="8 9" key="1">
    <citation type="submission" date="2011-08" db="EMBL/GenBank/DDBJ databases">
        <title>The Genome Sequence of Johnsonella ignava ATCC 51276.</title>
        <authorList>
            <consortium name="The Broad Institute Genome Sequencing Platform"/>
            <person name="Earl A."/>
            <person name="Ward D."/>
            <person name="Feldgarden M."/>
            <person name="Gevers D."/>
            <person name="Izard J."/>
            <person name="Blanton J.M."/>
            <person name="Baranova O.V."/>
            <person name="Dewhirst F.E."/>
            <person name="Young S.K."/>
            <person name="Zeng Q."/>
            <person name="Gargeya S."/>
            <person name="Fitzgerald M."/>
            <person name="Haas B."/>
            <person name="Abouelleil A."/>
            <person name="Alvarado L."/>
            <person name="Arachchi H.M."/>
            <person name="Berlin A."/>
            <person name="Brown A."/>
            <person name="Chapman S.B."/>
            <person name="Chen Z."/>
            <person name="Dunbar C."/>
            <person name="Freedman E."/>
            <person name="Gearin G."/>
            <person name="Gellesch M."/>
            <person name="Goldberg J."/>
            <person name="Griggs A."/>
            <person name="Gujja S."/>
            <person name="Heiman D."/>
            <person name="Howarth C."/>
            <person name="Larson L."/>
            <person name="Lui A."/>
            <person name="MacDonald P.J.P."/>
            <person name="Montmayeur A."/>
            <person name="Murphy C."/>
            <person name="Neiman D."/>
            <person name="Pearson M."/>
            <person name="Priest M."/>
            <person name="Roberts A."/>
            <person name="Saif S."/>
            <person name="Shea T."/>
            <person name="Shenoy N."/>
            <person name="Sisk P."/>
            <person name="Stolte C."/>
            <person name="Sykes S."/>
            <person name="Wortman J."/>
            <person name="Nusbaum C."/>
            <person name="Birren B."/>
        </authorList>
    </citation>
    <scope>NUCLEOTIDE SEQUENCE [LARGE SCALE GENOMIC DNA]</scope>
    <source>
        <strain evidence="8 9">ATCC 51276</strain>
    </source>
</reference>
<keyword evidence="9" id="KW-1185">Reference proteome</keyword>
<dbReference type="NCBIfam" id="NF004790">
    <property type="entry name" value="PRK06136.1"/>
    <property type="match status" value="1"/>
</dbReference>
<keyword evidence="2" id="KW-0489">Methyltransferase</keyword>
<dbReference type="InterPro" id="IPR000878">
    <property type="entry name" value="4pyrrol_Mease"/>
</dbReference>
<dbReference type="RefSeq" id="WP_005540496.1">
    <property type="nucleotide sequence ID" value="NZ_JH378831.1"/>
</dbReference>
<evidence type="ECO:0000256" key="3">
    <source>
        <dbReference type="ARBA" id="ARBA00022679"/>
    </source>
</evidence>
<dbReference type="PANTHER" id="PTHR45790:SF3">
    <property type="entry name" value="S-ADENOSYL-L-METHIONINE-DEPENDENT UROPORPHYRINOGEN III METHYLTRANSFERASE, CHLOROPLASTIC"/>
    <property type="match status" value="1"/>
</dbReference>
<dbReference type="InterPro" id="IPR035996">
    <property type="entry name" value="4pyrrol_Methylase_sf"/>
</dbReference>
<dbReference type="GO" id="GO:0019354">
    <property type="term" value="P:siroheme biosynthetic process"/>
    <property type="evidence" value="ECO:0007669"/>
    <property type="project" value="InterPro"/>
</dbReference>
<dbReference type="Pfam" id="PF00590">
    <property type="entry name" value="TP_methylase"/>
    <property type="match status" value="1"/>
</dbReference>
<keyword evidence="5" id="KW-0627">Porphyrin biosynthesis</keyword>
<dbReference type="Pfam" id="PF02602">
    <property type="entry name" value="HEM4"/>
    <property type="match status" value="1"/>
</dbReference>
<dbReference type="PATRIC" id="fig|679200.3.peg.1154"/>
<dbReference type="Proteomes" id="UP000003011">
    <property type="component" value="Unassembled WGS sequence"/>
</dbReference>
<name>G5GHP7_9FIRM</name>
<dbReference type="FunFam" id="3.40.1010.10:FF:000001">
    <property type="entry name" value="Siroheme synthase"/>
    <property type="match status" value="1"/>
</dbReference>
<dbReference type="InterPro" id="IPR014776">
    <property type="entry name" value="4pyrrole_Mease_sub2"/>
</dbReference>
<feature type="domain" description="Tetrapyrrole methylase" evidence="6">
    <location>
        <begin position="29"/>
        <end position="252"/>
    </location>
</feature>
<organism evidence="8 9">
    <name type="scientific">Johnsonella ignava ATCC 51276</name>
    <dbReference type="NCBI Taxonomy" id="679200"/>
    <lineage>
        <taxon>Bacteria</taxon>
        <taxon>Bacillati</taxon>
        <taxon>Bacillota</taxon>
        <taxon>Clostridia</taxon>
        <taxon>Lachnospirales</taxon>
        <taxon>Lachnospiraceae</taxon>
        <taxon>Johnsonella</taxon>
    </lineage>
</organism>
<keyword evidence="3" id="KW-0808">Transferase</keyword>
<keyword evidence="4" id="KW-0949">S-adenosyl-L-methionine</keyword>
<dbReference type="STRING" id="679200.HMPREF9333_01087"/>
<dbReference type="EMBL" id="ACZL01000017">
    <property type="protein sequence ID" value="EHI55740.1"/>
    <property type="molecule type" value="Genomic_DNA"/>
</dbReference>
<dbReference type="InterPro" id="IPR003043">
    <property type="entry name" value="Uropor_MeTrfase_CS"/>
</dbReference>
<evidence type="ECO:0000256" key="1">
    <source>
        <dbReference type="ARBA" id="ARBA00012162"/>
    </source>
</evidence>
<dbReference type="OrthoDB" id="9815856at2"/>
<dbReference type="GO" id="GO:0032259">
    <property type="term" value="P:methylation"/>
    <property type="evidence" value="ECO:0007669"/>
    <property type="project" value="UniProtKB-KW"/>
</dbReference>
<dbReference type="InterPro" id="IPR014777">
    <property type="entry name" value="4pyrrole_Mease_sub1"/>
</dbReference>
<dbReference type="GO" id="GO:0004852">
    <property type="term" value="F:uroporphyrinogen-III synthase activity"/>
    <property type="evidence" value="ECO:0007669"/>
    <property type="project" value="InterPro"/>
</dbReference>
<dbReference type="SUPFAM" id="SSF53790">
    <property type="entry name" value="Tetrapyrrole methylase"/>
    <property type="match status" value="1"/>
</dbReference>
<evidence type="ECO:0000256" key="2">
    <source>
        <dbReference type="ARBA" id="ARBA00022603"/>
    </source>
</evidence>
<sequence length="568" mass="63055">MKYDYINSNLKFKNTEKNITSDNGGKYGTVFIVGAGPGDIKLMTLKAYECIKNADTIIYDDLINPSLLNEAVHGCELIYAGKRNGVHAMEQDEINNLLIKKAFEGKMTVRLKGGDPFLFGRGSEEAQALKNAGIEYAVVPGVSSALSVPSSAGIPLTDRRYASQVHIITARRGKYIKYDSKSVKHIKGYDISDYAALSKLEGTLVFLMSFNVIDEITNGLINAGKPKETPIAVISNGSMQGQRKCISTLKDINVKIKAEKITTPAIIVIGEVVELSYELDNFMQEYKKRPLFGKKILITASRYMASRLNKILDNYGAETVVISLIETIPLYTERFYRAMEELSSYTWLVFTSSNGINIFFDELTGIEDETESGMPFNDIKDSYKYPLDLRNLGDIKIAVIGSGSASTLRKHGFNPDFVPKSYSLKALSQGLVKMLTEKDRVLILRAEEAGSDINEIFTLNNINFSDIPVYRTVKAQTRKDELKRILPLCDYVCLCSSMGARAYFEMTADKTSEKNSFKENEDKPAENNIISIGPVTTQTCVNYGITPFAQAYPFNSEGIAKCLCSLVC</sequence>
<dbReference type="eggNOG" id="COG0007">
    <property type="taxonomic scope" value="Bacteria"/>
</dbReference>
<dbReference type="HOGENOM" id="CLU_011276_6_0_9"/>
<feature type="domain" description="Tetrapyrrole biosynthesis uroporphyrinogen III synthase" evidence="7">
    <location>
        <begin position="307"/>
        <end position="558"/>
    </location>
</feature>
<dbReference type="AlphaFoldDB" id="G5GHP7"/>
<dbReference type="InterPro" id="IPR050161">
    <property type="entry name" value="Siro_Cobalamin_biosynth"/>
</dbReference>
<evidence type="ECO:0000259" key="6">
    <source>
        <dbReference type="Pfam" id="PF00590"/>
    </source>
</evidence>
<dbReference type="NCBIfam" id="TIGR01469">
    <property type="entry name" value="cobA_cysG_Cterm"/>
    <property type="match status" value="1"/>
</dbReference>
<dbReference type="CDD" id="cd11642">
    <property type="entry name" value="SUMT"/>
    <property type="match status" value="1"/>
</dbReference>
<dbReference type="PROSITE" id="PS00839">
    <property type="entry name" value="SUMT_1"/>
    <property type="match status" value="1"/>
</dbReference>
<dbReference type="SUPFAM" id="SSF69618">
    <property type="entry name" value="HemD-like"/>
    <property type="match status" value="1"/>
</dbReference>
<dbReference type="CDD" id="cd06578">
    <property type="entry name" value="HemD"/>
    <property type="match status" value="1"/>
</dbReference>
<evidence type="ECO:0000313" key="8">
    <source>
        <dbReference type="EMBL" id="EHI55740.1"/>
    </source>
</evidence>
<dbReference type="PANTHER" id="PTHR45790">
    <property type="entry name" value="SIROHEME SYNTHASE-RELATED"/>
    <property type="match status" value="1"/>
</dbReference>
<comment type="caution">
    <text evidence="8">The sequence shown here is derived from an EMBL/GenBank/DDBJ whole genome shotgun (WGS) entry which is preliminary data.</text>
</comment>
<dbReference type="Gene3D" id="3.40.50.10090">
    <property type="match status" value="2"/>
</dbReference>
<evidence type="ECO:0000259" key="7">
    <source>
        <dbReference type="Pfam" id="PF02602"/>
    </source>
</evidence>
<protein>
    <recommendedName>
        <fullName evidence="1">uroporphyrinogen-III C-methyltransferase</fullName>
        <ecNumber evidence="1">2.1.1.107</ecNumber>
    </recommendedName>
</protein>
<dbReference type="Gene3D" id="3.30.950.10">
    <property type="entry name" value="Methyltransferase, Cobalt-precorrin-4 Transmethylase, Domain 2"/>
    <property type="match status" value="1"/>
</dbReference>